<name>A0ABS0ZGM4_9STRE</name>
<feature type="domain" description="DUF6287" evidence="3">
    <location>
        <begin position="51"/>
        <end position="83"/>
    </location>
</feature>
<dbReference type="RefSeq" id="WP_199574740.1">
    <property type="nucleotide sequence ID" value="NZ_JAENBO010000001.1"/>
</dbReference>
<dbReference type="InterPro" id="IPR046254">
    <property type="entry name" value="DUF6287"/>
</dbReference>
<comment type="caution">
    <text evidence="4">The sequence shown here is derived from an EMBL/GenBank/DDBJ whole genome shotgun (WGS) entry which is preliminary data.</text>
</comment>
<dbReference type="PROSITE" id="PS51257">
    <property type="entry name" value="PROKAR_LIPOPROTEIN"/>
    <property type="match status" value="1"/>
</dbReference>
<evidence type="ECO:0000256" key="1">
    <source>
        <dbReference type="SAM" id="MobiDB-lite"/>
    </source>
</evidence>
<feature type="signal peptide" evidence="2">
    <location>
        <begin position="1"/>
        <end position="22"/>
    </location>
</feature>
<feature type="compositionally biased region" description="Low complexity" evidence="1">
    <location>
        <begin position="31"/>
        <end position="41"/>
    </location>
</feature>
<organism evidence="4 5">
    <name type="scientific">Streptococcus pacificus</name>
    <dbReference type="NCBI Taxonomy" id="2740577"/>
    <lineage>
        <taxon>Bacteria</taxon>
        <taxon>Bacillati</taxon>
        <taxon>Bacillota</taxon>
        <taxon>Bacilli</taxon>
        <taxon>Lactobacillales</taxon>
        <taxon>Streptococcaceae</taxon>
        <taxon>Streptococcus</taxon>
    </lineage>
</organism>
<evidence type="ECO:0000259" key="3">
    <source>
        <dbReference type="Pfam" id="PF19804"/>
    </source>
</evidence>
<feature type="region of interest" description="Disordered" evidence="1">
    <location>
        <begin position="26"/>
        <end position="48"/>
    </location>
</feature>
<sequence>MKKILLVLSMTFTLLTLVGCQATNQEKEKTTTVTTTTQTTSDNEDDTKQAGMSLKAIEKGDYTSVTGTWQNELGDTLVFDQEGLVSESLTIQGSFLRDSNLELNIVPDGNNDEAYSLILVPSGTVIPNSSFVSGDSDTSDGQRDRMVATKAQLEGGSHFEHSVFYKISN</sequence>
<feature type="chain" id="PRO_5046502082" description="DUF6287 domain-containing protein" evidence="2">
    <location>
        <begin position="23"/>
        <end position="169"/>
    </location>
</feature>
<dbReference type="Proteomes" id="UP000653045">
    <property type="component" value="Unassembled WGS sequence"/>
</dbReference>
<proteinExistence type="predicted"/>
<evidence type="ECO:0000313" key="4">
    <source>
        <dbReference type="EMBL" id="MBJ8325169.1"/>
    </source>
</evidence>
<gene>
    <name evidence="4" type="ORF">JHK62_00545</name>
</gene>
<keyword evidence="5" id="KW-1185">Reference proteome</keyword>
<evidence type="ECO:0000256" key="2">
    <source>
        <dbReference type="SAM" id="SignalP"/>
    </source>
</evidence>
<keyword evidence="2" id="KW-0732">Signal</keyword>
<reference evidence="4 5" key="1">
    <citation type="journal article" date="2021" name="Int. J. Syst. Evol. Microbiol.">
        <title>Streptococcus vicugnae sp. nov., isolated from faeces of alpacas (Vicugna pacos) and cattle (Bos taurus), Streptococcus zalophi sp. nov., and Streptococcus pacificus sp. nov., isolated from respiratory tract of California sea lions (Zalophus californianus).</title>
        <authorList>
            <person name="Volokhov D.V."/>
            <person name="Zagorodnyaya T.A."/>
            <person name="Shen Z."/>
            <person name="Blom J."/>
            <person name="Furtak V.A."/>
            <person name="Eisenberg T."/>
            <person name="Fan P."/>
            <person name="Jeong K.C."/>
            <person name="Gao Y."/>
            <person name="Zhang S."/>
            <person name="Amselle M."/>
        </authorList>
    </citation>
    <scope>NUCLEOTIDE SEQUENCE [LARGE SCALE GENOMIC DNA]</scope>
    <source>
        <strain evidence="4 5">CSL7591</strain>
    </source>
</reference>
<evidence type="ECO:0000313" key="5">
    <source>
        <dbReference type="Proteomes" id="UP000653045"/>
    </source>
</evidence>
<protein>
    <recommendedName>
        <fullName evidence="3">DUF6287 domain-containing protein</fullName>
    </recommendedName>
</protein>
<dbReference type="Pfam" id="PF19804">
    <property type="entry name" value="DUF6287"/>
    <property type="match status" value="1"/>
</dbReference>
<dbReference type="EMBL" id="JAENBO010000001">
    <property type="protein sequence ID" value="MBJ8325169.1"/>
    <property type="molecule type" value="Genomic_DNA"/>
</dbReference>
<accession>A0ABS0ZGM4</accession>